<dbReference type="PROSITE" id="PS50940">
    <property type="entry name" value="CHIT_BIND_II"/>
    <property type="match status" value="1"/>
</dbReference>
<gene>
    <name evidence="5" type="primary">LOC118477983</name>
</gene>
<dbReference type="RefSeq" id="XP_035826693.1">
    <property type="nucleotide sequence ID" value="XM_035970800.1"/>
</dbReference>
<evidence type="ECO:0000259" key="3">
    <source>
        <dbReference type="PROSITE" id="PS50940"/>
    </source>
</evidence>
<feature type="signal peptide" evidence="2">
    <location>
        <begin position="1"/>
        <end position="18"/>
    </location>
</feature>
<sequence>MGVVAILAWALFISSASGMPSGDPAPYQSGHQPYAEPQPSYSSGYHYNYNSGNYNSGPSYGPSYEEAHNFFQGQQPYDRYPARFYSSYSYNDPVPQYGYESVPYRSDNYGFYAYVPIWEPNRPQGRQNSRYRSYPSYDSQAPDDCSGSANKGRRYAVWDVCFAYYECVDYTAKYRQCDDRSRYDPSLGRCVEDYSCTTGSFASRGKENYHYTTDTGEEARYIYR</sequence>
<accession>A0ABM1VWA1</accession>
<keyword evidence="4" id="KW-1185">Reference proteome</keyword>
<evidence type="ECO:0000313" key="4">
    <source>
        <dbReference type="Proteomes" id="UP000694888"/>
    </source>
</evidence>
<dbReference type="InterPro" id="IPR002557">
    <property type="entry name" value="Chitin-bd_dom"/>
</dbReference>
<evidence type="ECO:0000313" key="5">
    <source>
        <dbReference type="RefSeq" id="XP_035826693.1"/>
    </source>
</evidence>
<evidence type="ECO:0000256" key="1">
    <source>
        <dbReference type="SAM" id="MobiDB-lite"/>
    </source>
</evidence>
<keyword evidence="2" id="KW-0732">Signal</keyword>
<name>A0ABM1VWA1_APLCA</name>
<organism evidence="4 5">
    <name type="scientific">Aplysia californica</name>
    <name type="common">California sea hare</name>
    <dbReference type="NCBI Taxonomy" id="6500"/>
    <lineage>
        <taxon>Eukaryota</taxon>
        <taxon>Metazoa</taxon>
        <taxon>Spiralia</taxon>
        <taxon>Lophotrochozoa</taxon>
        <taxon>Mollusca</taxon>
        <taxon>Gastropoda</taxon>
        <taxon>Heterobranchia</taxon>
        <taxon>Euthyneura</taxon>
        <taxon>Tectipleura</taxon>
        <taxon>Aplysiida</taxon>
        <taxon>Aplysioidea</taxon>
        <taxon>Aplysiidae</taxon>
        <taxon>Aplysia</taxon>
    </lineage>
</organism>
<reference evidence="5" key="1">
    <citation type="submission" date="2025-08" db="UniProtKB">
        <authorList>
            <consortium name="RefSeq"/>
        </authorList>
    </citation>
    <scope>IDENTIFICATION</scope>
</reference>
<dbReference type="SUPFAM" id="SSF57625">
    <property type="entry name" value="Invertebrate chitin-binding proteins"/>
    <property type="match status" value="1"/>
</dbReference>
<proteinExistence type="predicted"/>
<feature type="region of interest" description="Disordered" evidence="1">
    <location>
        <begin position="125"/>
        <end position="149"/>
    </location>
</feature>
<feature type="chain" id="PRO_5045625067" evidence="2">
    <location>
        <begin position="19"/>
        <end position="224"/>
    </location>
</feature>
<dbReference type="GeneID" id="118477983"/>
<dbReference type="InterPro" id="IPR036508">
    <property type="entry name" value="Chitin-bd_dom_sf"/>
</dbReference>
<evidence type="ECO:0000256" key="2">
    <source>
        <dbReference type="SAM" id="SignalP"/>
    </source>
</evidence>
<protein>
    <submittedName>
        <fullName evidence="5">Prisilkin-39-like</fullName>
    </submittedName>
</protein>
<feature type="compositionally biased region" description="Polar residues" evidence="1">
    <location>
        <begin position="125"/>
        <end position="139"/>
    </location>
</feature>
<feature type="domain" description="Chitin-binding type-2" evidence="3">
    <location>
        <begin position="142"/>
        <end position="198"/>
    </location>
</feature>
<dbReference type="Proteomes" id="UP000694888">
    <property type="component" value="Unplaced"/>
</dbReference>